<dbReference type="OrthoDB" id="10304857at2759"/>
<evidence type="ECO:0000313" key="1">
    <source>
        <dbReference type="EMBL" id="PON42596.1"/>
    </source>
</evidence>
<organism evidence="1 2">
    <name type="scientific">Trema orientale</name>
    <name type="common">Charcoal tree</name>
    <name type="synonym">Celtis orientalis</name>
    <dbReference type="NCBI Taxonomy" id="63057"/>
    <lineage>
        <taxon>Eukaryota</taxon>
        <taxon>Viridiplantae</taxon>
        <taxon>Streptophyta</taxon>
        <taxon>Embryophyta</taxon>
        <taxon>Tracheophyta</taxon>
        <taxon>Spermatophyta</taxon>
        <taxon>Magnoliopsida</taxon>
        <taxon>eudicotyledons</taxon>
        <taxon>Gunneridae</taxon>
        <taxon>Pentapetalae</taxon>
        <taxon>rosids</taxon>
        <taxon>fabids</taxon>
        <taxon>Rosales</taxon>
        <taxon>Cannabaceae</taxon>
        <taxon>Trema</taxon>
    </lineage>
</organism>
<reference evidence="2" key="1">
    <citation type="submission" date="2016-06" db="EMBL/GenBank/DDBJ databases">
        <title>Parallel loss of symbiosis genes in relatives of nitrogen-fixing non-legume Parasponia.</title>
        <authorList>
            <person name="Van Velzen R."/>
            <person name="Holmer R."/>
            <person name="Bu F."/>
            <person name="Rutten L."/>
            <person name="Van Zeijl A."/>
            <person name="Liu W."/>
            <person name="Santuari L."/>
            <person name="Cao Q."/>
            <person name="Sharma T."/>
            <person name="Shen D."/>
            <person name="Roswanjaya Y."/>
            <person name="Wardhani T."/>
            <person name="Kalhor M.S."/>
            <person name="Jansen J."/>
            <person name="Van den Hoogen J."/>
            <person name="Gungor B."/>
            <person name="Hartog M."/>
            <person name="Hontelez J."/>
            <person name="Verver J."/>
            <person name="Yang W.-C."/>
            <person name="Schijlen E."/>
            <person name="Repin R."/>
            <person name="Schilthuizen M."/>
            <person name="Schranz E."/>
            <person name="Heidstra R."/>
            <person name="Miyata K."/>
            <person name="Fedorova E."/>
            <person name="Kohlen W."/>
            <person name="Bisseling T."/>
            <person name="Smit S."/>
            <person name="Geurts R."/>
        </authorList>
    </citation>
    <scope>NUCLEOTIDE SEQUENCE [LARGE SCALE GENOMIC DNA]</scope>
    <source>
        <strain evidence="2">cv. RG33-2</strain>
    </source>
</reference>
<dbReference type="AlphaFoldDB" id="A0A2P5B1G6"/>
<protein>
    <submittedName>
        <fullName evidence="1">Uncharacterized protein</fullName>
    </submittedName>
</protein>
<keyword evidence="2" id="KW-1185">Reference proteome</keyword>
<dbReference type="EMBL" id="JXTC01000633">
    <property type="protein sequence ID" value="PON42596.1"/>
    <property type="molecule type" value="Genomic_DNA"/>
</dbReference>
<gene>
    <name evidence="1" type="ORF">TorRG33x02_335510</name>
</gene>
<dbReference type="InParanoid" id="A0A2P5B1G6"/>
<dbReference type="Proteomes" id="UP000237000">
    <property type="component" value="Unassembled WGS sequence"/>
</dbReference>
<proteinExistence type="predicted"/>
<name>A0A2P5B1G6_TREOI</name>
<evidence type="ECO:0000313" key="2">
    <source>
        <dbReference type="Proteomes" id="UP000237000"/>
    </source>
</evidence>
<sequence>MVLLNPIVHELPASNVLGFEPVAARNSNGIVLERSRPWLYVGPLL</sequence>
<comment type="caution">
    <text evidence="1">The sequence shown here is derived from an EMBL/GenBank/DDBJ whole genome shotgun (WGS) entry which is preliminary data.</text>
</comment>
<accession>A0A2P5B1G6</accession>